<feature type="domain" description="Chemotaxis phosphatase CheX-like" evidence="2">
    <location>
        <begin position="44"/>
        <end position="123"/>
    </location>
</feature>
<dbReference type="Pfam" id="PF13690">
    <property type="entry name" value="CheX"/>
    <property type="match status" value="1"/>
</dbReference>
<dbReference type="RefSeq" id="WP_110843308.1">
    <property type="nucleotide sequence ID" value="NZ_QJVJ01000016.1"/>
</dbReference>
<evidence type="ECO:0000313" key="4">
    <source>
        <dbReference type="Proteomes" id="UP000247476"/>
    </source>
</evidence>
<evidence type="ECO:0000259" key="2">
    <source>
        <dbReference type="Pfam" id="PF13690"/>
    </source>
</evidence>
<dbReference type="InterPro" id="IPR028976">
    <property type="entry name" value="CheC-like_sf"/>
</dbReference>
<dbReference type="GO" id="GO:0006935">
    <property type="term" value="P:chemotaxis"/>
    <property type="evidence" value="ECO:0007669"/>
    <property type="project" value="UniProtKB-KW"/>
</dbReference>
<accession>A0A2V5KK15</accession>
<sequence>MEQEEELRQLIGTVGANVMTGYLGIPVNVSERVETMRTAPSKDVSVHIELLGSYGGKLVFSMEEPTAKRIVGTMMGGVAVEELDELGWSAIREFANWFMSGIATEFANRGYEVNISHPTVGARQSAPEDSRPFQFIPLLSHVGTIEVYSSIAYRQPNEGGQRVWQGS</sequence>
<gene>
    <name evidence="3" type="ORF">DLM86_27655</name>
</gene>
<dbReference type="CDD" id="cd17906">
    <property type="entry name" value="CheX"/>
    <property type="match status" value="1"/>
</dbReference>
<evidence type="ECO:0000256" key="1">
    <source>
        <dbReference type="ARBA" id="ARBA00022500"/>
    </source>
</evidence>
<dbReference type="EMBL" id="QJVJ01000016">
    <property type="protein sequence ID" value="PYI50847.1"/>
    <property type="molecule type" value="Genomic_DNA"/>
</dbReference>
<dbReference type="Proteomes" id="UP000247476">
    <property type="component" value="Unassembled WGS sequence"/>
</dbReference>
<dbReference type="PANTHER" id="PTHR39452:SF1">
    <property type="entry name" value="CHEY-P PHOSPHATASE CHEX"/>
    <property type="match status" value="1"/>
</dbReference>
<reference evidence="3 4" key="1">
    <citation type="submission" date="2018-05" db="EMBL/GenBank/DDBJ databases">
        <title>Paenibacillus flagellatus sp. nov., isolated from selenium mineral soil.</title>
        <authorList>
            <person name="Dai X."/>
        </authorList>
    </citation>
    <scope>NUCLEOTIDE SEQUENCE [LARGE SCALE GENOMIC DNA]</scope>
    <source>
        <strain evidence="3 4">DXL2</strain>
    </source>
</reference>
<dbReference type="Gene3D" id="3.40.1550.10">
    <property type="entry name" value="CheC-like"/>
    <property type="match status" value="1"/>
</dbReference>
<dbReference type="InterPro" id="IPR038756">
    <property type="entry name" value="CheX-like"/>
</dbReference>
<dbReference type="InterPro" id="IPR028051">
    <property type="entry name" value="CheX-like_dom"/>
</dbReference>
<proteinExistence type="predicted"/>
<evidence type="ECO:0000313" key="3">
    <source>
        <dbReference type="EMBL" id="PYI50847.1"/>
    </source>
</evidence>
<comment type="caution">
    <text evidence="3">The sequence shown here is derived from an EMBL/GenBank/DDBJ whole genome shotgun (WGS) entry which is preliminary data.</text>
</comment>
<dbReference type="OrthoDB" id="9788100at2"/>
<dbReference type="SUPFAM" id="SSF103039">
    <property type="entry name" value="CheC-like"/>
    <property type="match status" value="1"/>
</dbReference>
<organism evidence="3 4">
    <name type="scientific">Paenibacillus flagellatus</name>
    <dbReference type="NCBI Taxonomy" id="2211139"/>
    <lineage>
        <taxon>Bacteria</taxon>
        <taxon>Bacillati</taxon>
        <taxon>Bacillota</taxon>
        <taxon>Bacilli</taxon>
        <taxon>Bacillales</taxon>
        <taxon>Paenibacillaceae</taxon>
        <taxon>Paenibacillus</taxon>
    </lineage>
</organism>
<dbReference type="AlphaFoldDB" id="A0A2V5KK15"/>
<name>A0A2V5KK15_9BACL</name>
<keyword evidence="4" id="KW-1185">Reference proteome</keyword>
<keyword evidence="1" id="KW-0145">Chemotaxis</keyword>
<protein>
    <recommendedName>
        <fullName evidence="2">Chemotaxis phosphatase CheX-like domain-containing protein</fullName>
    </recommendedName>
</protein>
<dbReference type="PANTHER" id="PTHR39452">
    <property type="entry name" value="CHEY-P PHOSPHATASE CHEX"/>
    <property type="match status" value="1"/>
</dbReference>